<dbReference type="GO" id="GO:0005840">
    <property type="term" value="C:ribosome"/>
    <property type="evidence" value="ECO:0007669"/>
    <property type="project" value="UniProtKB-KW"/>
</dbReference>
<evidence type="ECO:0000313" key="4">
    <source>
        <dbReference type="EMBL" id="KOC66974.1"/>
    </source>
</evidence>
<comment type="similarity">
    <text evidence="1">Belongs to the universal ribosomal protein uS11 family.</text>
</comment>
<proteinExistence type="inferred from homology"/>
<accession>A0A0L7R802</accession>
<dbReference type="HAMAP" id="MF_01310">
    <property type="entry name" value="Ribosomal_uS11"/>
    <property type="match status" value="1"/>
</dbReference>
<evidence type="ECO:0000256" key="2">
    <source>
        <dbReference type="ARBA" id="ARBA00022980"/>
    </source>
</evidence>
<evidence type="ECO:0000313" key="5">
    <source>
        <dbReference type="Proteomes" id="UP000053825"/>
    </source>
</evidence>
<organism evidence="4 5">
    <name type="scientific">Habropoda laboriosa</name>
    <dbReference type="NCBI Taxonomy" id="597456"/>
    <lineage>
        <taxon>Eukaryota</taxon>
        <taxon>Metazoa</taxon>
        <taxon>Ecdysozoa</taxon>
        <taxon>Arthropoda</taxon>
        <taxon>Hexapoda</taxon>
        <taxon>Insecta</taxon>
        <taxon>Pterygota</taxon>
        <taxon>Neoptera</taxon>
        <taxon>Endopterygota</taxon>
        <taxon>Hymenoptera</taxon>
        <taxon>Apocrita</taxon>
        <taxon>Aculeata</taxon>
        <taxon>Apoidea</taxon>
        <taxon>Anthophila</taxon>
        <taxon>Apidae</taxon>
        <taxon>Habropoda</taxon>
    </lineage>
</organism>
<name>A0A0L7R802_9HYME</name>
<dbReference type="SUPFAM" id="SSF53137">
    <property type="entry name" value="Translational machinery components"/>
    <property type="match status" value="1"/>
</dbReference>
<keyword evidence="3" id="KW-0687">Ribonucleoprotein</keyword>
<sequence length="212" mass="23183">MISSTLQIVTRSLVKNVALLKRKSTILPCLTFTHVRDMHITSNVAKEFRVGSYKVRASAKGKSAAMDGEGTVDVSGAMETVALFPDSKTPYKLFDGIPYNQLHIINIKSTHNNTIMSFTDAKLLISIHSAGIEGFKNTKKGTNVAAQQAALTFGTRILETGVLSVRLRIQGIGPGRMGCIKGFQLSGLNIVSLTDDTRVSWNPPRPRKQRRI</sequence>
<protein>
    <submittedName>
        <fullName evidence="4">30S ribosomal protein S11, chloroplastic</fullName>
    </submittedName>
</protein>
<keyword evidence="5" id="KW-1185">Reference proteome</keyword>
<dbReference type="GO" id="GO:1990904">
    <property type="term" value="C:ribonucleoprotein complex"/>
    <property type="evidence" value="ECO:0007669"/>
    <property type="project" value="UniProtKB-KW"/>
</dbReference>
<reference evidence="4 5" key="1">
    <citation type="submission" date="2015-07" db="EMBL/GenBank/DDBJ databases">
        <title>The genome of Habropoda laboriosa.</title>
        <authorList>
            <person name="Pan H."/>
            <person name="Kapheim K."/>
        </authorList>
    </citation>
    <scope>NUCLEOTIDE SEQUENCE [LARGE SCALE GENOMIC DNA]</scope>
    <source>
        <strain evidence="4">0110345459</strain>
    </source>
</reference>
<dbReference type="STRING" id="597456.A0A0L7R802"/>
<evidence type="ECO:0000256" key="3">
    <source>
        <dbReference type="ARBA" id="ARBA00023274"/>
    </source>
</evidence>
<dbReference type="PANTHER" id="PTHR11759">
    <property type="entry name" value="40S RIBOSOMAL PROTEIN S14/30S RIBOSOMAL PROTEIN S11"/>
    <property type="match status" value="1"/>
</dbReference>
<dbReference type="Proteomes" id="UP000053825">
    <property type="component" value="Unassembled WGS sequence"/>
</dbReference>
<dbReference type="EMBL" id="KQ414637">
    <property type="protein sequence ID" value="KOC66974.1"/>
    <property type="molecule type" value="Genomic_DNA"/>
</dbReference>
<dbReference type="InterPro" id="IPR001971">
    <property type="entry name" value="Ribosomal_uS11"/>
</dbReference>
<dbReference type="OrthoDB" id="1654884at2759"/>
<evidence type="ECO:0000256" key="1">
    <source>
        <dbReference type="ARBA" id="ARBA00006194"/>
    </source>
</evidence>
<dbReference type="AlphaFoldDB" id="A0A0L7R802"/>
<gene>
    <name evidence="4" type="ORF">WH47_12401</name>
</gene>
<dbReference type="GO" id="GO:0006412">
    <property type="term" value="P:translation"/>
    <property type="evidence" value="ECO:0007669"/>
    <property type="project" value="InterPro"/>
</dbReference>
<dbReference type="GO" id="GO:0003735">
    <property type="term" value="F:structural constituent of ribosome"/>
    <property type="evidence" value="ECO:0007669"/>
    <property type="project" value="InterPro"/>
</dbReference>
<dbReference type="Gene3D" id="3.30.420.80">
    <property type="entry name" value="Ribosomal protein S11"/>
    <property type="match status" value="1"/>
</dbReference>
<keyword evidence="2 4" id="KW-0689">Ribosomal protein</keyword>
<dbReference type="InterPro" id="IPR036967">
    <property type="entry name" value="Ribosomal_uS11_sf"/>
</dbReference>
<dbReference type="Pfam" id="PF00411">
    <property type="entry name" value="Ribosomal_S11"/>
    <property type="match status" value="1"/>
</dbReference>